<dbReference type="InterPro" id="IPR000631">
    <property type="entry name" value="CARKD"/>
</dbReference>
<feature type="binding site" evidence="12">
    <location>
        <begin position="464"/>
        <end position="468"/>
    </location>
    <ligand>
        <name>AMP</name>
        <dbReference type="ChEBI" id="CHEBI:456215"/>
    </ligand>
</feature>
<keyword evidence="5 12" id="KW-0067">ATP-binding</keyword>
<dbReference type="InterPro" id="IPR029056">
    <property type="entry name" value="Ribokinase-like"/>
</dbReference>
<feature type="domain" description="YjeF C-terminal" evidence="13">
    <location>
        <begin position="268"/>
        <end position="586"/>
    </location>
</feature>
<feature type="domain" description="YjeF N-terminal" evidence="14">
    <location>
        <begin position="22"/>
        <end position="262"/>
    </location>
</feature>
<dbReference type="GO" id="GO:0005524">
    <property type="term" value="F:ATP binding"/>
    <property type="evidence" value="ECO:0007669"/>
    <property type="project" value="UniProtKB-KW"/>
</dbReference>
<organism evidence="15 16">
    <name type="scientific">Bifidobacterium pseudolongum PV8-2</name>
    <dbReference type="NCBI Taxonomy" id="1447715"/>
    <lineage>
        <taxon>Bacteria</taxon>
        <taxon>Bacillati</taxon>
        <taxon>Actinomycetota</taxon>
        <taxon>Actinomycetes</taxon>
        <taxon>Bifidobacteriales</taxon>
        <taxon>Bifidobacteriaceae</taxon>
        <taxon>Bifidobacterium</taxon>
    </lineage>
</organism>
<evidence type="ECO:0000256" key="6">
    <source>
        <dbReference type="ARBA" id="ARBA00022857"/>
    </source>
</evidence>
<evidence type="ECO:0000256" key="5">
    <source>
        <dbReference type="ARBA" id="ARBA00022840"/>
    </source>
</evidence>
<dbReference type="PROSITE" id="PS01050">
    <property type="entry name" value="YJEF_C_2"/>
    <property type="match status" value="1"/>
</dbReference>
<dbReference type="InterPro" id="IPR004443">
    <property type="entry name" value="YjeF_N_dom"/>
</dbReference>
<evidence type="ECO:0000259" key="13">
    <source>
        <dbReference type="PROSITE" id="PS51383"/>
    </source>
</evidence>
<dbReference type="GO" id="GO:0046496">
    <property type="term" value="P:nicotinamide nucleotide metabolic process"/>
    <property type="evidence" value="ECO:0007669"/>
    <property type="project" value="UniProtKB-UniRule"/>
</dbReference>
<feature type="binding site" evidence="12">
    <location>
        <position position="304"/>
    </location>
    <ligand>
        <name>(6S)-NADPHX</name>
        <dbReference type="ChEBI" id="CHEBI:64076"/>
    </ligand>
</feature>
<dbReference type="PANTHER" id="PTHR12592:SF0">
    <property type="entry name" value="ATP-DEPENDENT (S)-NAD(P)H-HYDRATE DEHYDRATASE"/>
    <property type="match status" value="1"/>
</dbReference>
<dbReference type="GO" id="GO:0052855">
    <property type="term" value="F:ADP-dependent NAD(P)H-hydrate dehydratase activity"/>
    <property type="evidence" value="ECO:0007669"/>
    <property type="project" value="UniProtKB-UniRule"/>
</dbReference>
<keyword evidence="16" id="KW-1185">Reference proteome</keyword>
<sequence>MDDQTADHTDTLTTAAFDTATVRALEQPLLADEVPLMRMAASATARTILDVIDQEDWDETSLRICVLAGAGDNGGDGLYTGAMLAAEGLNVTAIAVGRTLHDAAYEAFLKSGGHIYALDPANDIPGCPSGFPAGEAGQRLEHAIAFARKAHIIIDAMTGIGGTGALHGIPAALASVLGRTNTPPRRLGLPDDELAIDFPFVVAVDTPSGIGVDDGSLPGAYIPADVTMMYGALKPCAMLPPASLACGNIVLVDFGFDVDDATPTVETVDCGYAQNALRIPLVEDAKYNRGVVGLITGSAHYPGAAVLSSCAAARSNTGMVRYLGPERAQNLVLQALPEAVIGKGHVQAWVTGCGVPDTDHTDTADIQRTAISALLAHYSLTQDSAGNSANREALAMPPIVVDAGALDLLPDHVPPQVVITPHAGELARLLTRIDAPTTREEVMAEPLRQAQRACELTGATVVLKGAYTVIVGTDGNGGMRTLVCGRAPAFLATAGAGDVLAGIIGAMLAQRAQELINDPTLVAETAAGAVYTHGLAAAMAAHSDQHAWQTPHLYGEPKQDIAQSACGHPIIASDVIVALPSAFDLLNTTARYED</sequence>
<comment type="similarity">
    <text evidence="2">In the N-terminal section; belongs to the NnrE/AIBP family.</text>
</comment>
<proteinExistence type="inferred from homology"/>
<dbReference type="Gene3D" id="3.40.50.10260">
    <property type="entry name" value="YjeF N-terminal domain"/>
    <property type="match status" value="1"/>
</dbReference>
<comment type="cofactor">
    <cofactor evidence="1">
        <name>K(+)</name>
        <dbReference type="ChEBI" id="CHEBI:29103"/>
    </cofactor>
</comment>
<comment type="cofactor">
    <cofactor evidence="12">
        <name>Mg(2+)</name>
        <dbReference type="ChEBI" id="CHEBI:18420"/>
    </cofactor>
</comment>
<keyword evidence="4 12" id="KW-0547">Nucleotide-binding</keyword>
<dbReference type="EMBL" id="CP007457">
    <property type="protein sequence ID" value="AIZ16308.1"/>
    <property type="molecule type" value="Genomic_DNA"/>
</dbReference>
<evidence type="ECO:0000256" key="1">
    <source>
        <dbReference type="ARBA" id="ARBA00001958"/>
    </source>
</evidence>
<comment type="subunit">
    <text evidence="12">Homotetramer.</text>
</comment>
<dbReference type="HOGENOM" id="CLU_024853_4_0_11"/>
<evidence type="ECO:0000256" key="3">
    <source>
        <dbReference type="ARBA" id="ARBA00009524"/>
    </source>
</evidence>
<evidence type="ECO:0000256" key="4">
    <source>
        <dbReference type="ARBA" id="ARBA00022741"/>
    </source>
</evidence>
<evidence type="ECO:0000256" key="11">
    <source>
        <dbReference type="ARBA" id="ARBA00049209"/>
    </source>
</evidence>
<dbReference type="CDD" id="cd01171">
    <property type="entry name" value="YXKO-related"/>
    <property type="match status" value="1"/>
</dbReference>
<keyword evidence="7 12" id="KW-0520">NAD</keyword>
<dbReference type="GO" id="GO:0052856">
    <property type="term" value="F:NAD(P)HX epimerase activity"/>
    <property type="evidence" value="ECO:0007669"/>
    <property type="project" value="TreeGrafter"/>
</dbReference>
<keyword evidence="15" id="KW-0808">Transferase</keyword>
<dbReference type="STRING" id="1447715.AH67_04685"/>
<dbReference type="InterPro" id="IPR036652">
    <property type="entry name" value="YjeF_N_dom_sf"/>
</dbReference>
<keyword evidence="6 12" id="KW-0521">NADP</keyword>
<keyword evidence="15" id="KW-0418">Kinase</keyword>
<evidence type="ECO:0000256" key="12">
    <source>
        <dbReference type="HAMAP-Rule" id="MF_01965"/>
    </source>
</evidence>
<dbReference type="KEGG" id="bpsp:AH67_04685"/>
<dbReference type="PANTHER" id="PTHR12592">
    <property type="entry name" value="ATP-DEPENDENT (S)-NAD(P)H-HYDRATE DEHYDRATASE FAMILY MEMBER"/>
    <property type="match status" value="1"/>
</dbReference>
<dbReference type="InterPro" id="IPR017953">
    <property type="entry name" value="Carbohydrate_kinase_pred_CS"/>
</dbReference>
<dbReference type="RefSeq" id="WP_039171836.1">
    <property type="nucleotide sequence ID" value="NZ_CP007457.1"/>
</dbReference>
<dbReference type="GO" id="GO:0110051">
    <property type="term" value="P:metabolite repair"/>
    <property type="evidence" value="ECO:0007669"/>
    <property type="project" value="TreeGrafter"/>
</dbReference>
<dbReference type="Pfam" id="PF01256">
    <property type="entry name" value="Carb_kinase"/>
    <property type="match status" value="1"/>
</dbReference>
<feature type="binding site" evidence="12">
    <location>
        <position position="497"/>
    </location>
    <ligand>
        <name>AMP</name>
        <dbReference type="ChEBI" id="CHEBI:456215"/>
    </ligand>
</feature>
<evidence type="ECO:0000256" key="10">
    <source>
        <dbReference type="ARBA" id="ARBA00048238"/>
    </source>
</evidence>
<feature type="binding site" evidence="12">
    <location>
        <position position="422"/>
    </location>
    <ligand>
        <name>(6S)-NADPHX</name>
        <dbReference type="ChEBI" id="CHEBI:64076"/>
    </ligand>
</feature>
<dbReference type="GO" id="GO:0016301">
    <property type="term" value="F:kinase activity"/>
    <property type="evidence" value="ECO:0007669"/>
    <property type="project" value="UniProtKB-KW"/>
</dbReference>
<comment type="function">
    <text evidence="9">Bifunctional enzyme that catalyzes the epimerization of the S- and R-forms of NAD(P)HX and the dehydration of the S-form of NAD(P)HX at the expense of ADP, which is converted to AMP. This allows the repair of both epimers of NAD(P)HX, a damaged form of NAD(P)H that is a result of enzymatic or heat-dependent hydration.</text>
</comment>
<evidence type="ECO:0000256" key="7">
    <source>
        <dbReference type="ARBA" id="ARBA00023027"/>
    </source>
</evidence>
<dbReference type="EC" id="4.2.1.136" evidence="12"/>
<dbReference type="Pfam" id="PF03853">
    <property type="entry name" value="YjeF_N"/>
    <property type="match status" value="1"/>
</dbReference>
<protein>
    <recommendedName>
        <fullName evidence="12">ADP-dependent (S)-NAD(P)H-hydrate dehydratase</fullName>
        <ecNumber evidence="12">4.2.1.136</ecNumber>
    </recommendedName>
    <alternativeName>
        <fullName evidence="12">ADP-dependent NAD(P)HX dehydratase</fullName>
    </alternativeName>
</protein>
<comment type="caution">
    <text evidence="12">Lacks conserved residue(s) required for the propagation of feature annotation.</text>
</comment>
<comment type="similarity">
    <text evidence="12">Belongs to the NnrD/CARKD family.</text>
</comment>
<dbReference type="HAMAP" id="MF_01965">
    <property type="entry name" value="NADHX_dehydratase"/>
    <property type="match status" value="1"/>
</dbReference>
<evidence type="ECO:0000313" key="16">
    <source>
        <dbReference type="Proteomes" id="UP000030636"/>
    </source>
</evidence>
<dbReference type="PROSITE" id="PS51385">
    <property type="entry name" value="YJEF_N"/>
    <property type="match status" value="1"/>
</dbReference>
<evidence type="ECO:0000259" key="14">
    <source>
        <dbReference type="PROSITE" id="PS51385"/>
    </source>
</evidence>
<dbReference type="OrthoDB" id="9806925at2"/>
<evidence type="ECO:0000256" key="8">
    <source>
        <dbReference type="ARBA" id="ARBA00023239"/>
    </source>
</evidence>
<gene>
    <name evidence="12" type="primary">nnrD</name>
    <name evidence="15" type="ORF">AH67_04685</name>
</gene>
<comment type="function">
    <text evidence="12">Catalyzes the dehydration of the S-form of NAD(P)HX at the expense of ADP, which is converted to AMP. Together with NAD(P)HX epimerase, which catalyzes the epimerization of the S- and R-forms, the enzyme allows the repair of both epimers of NAD(P)HX, a damaged form of NAD(P)H that is a result of enzymatic or heat-dependent hydration.</text>
</comment>
<accession>A0A0A7I7T9</accession>
<name>A0A0A7I7T9_9BIFI</name>
<dbReference type="SUPFAM" id="SSF53613">
    <property type="entry name" value="Ribokinase-like"/>
    <property type="match status" value="1"/>
</dbReference>
<comment type="catalytic activity">
    <reaction evidence="11 12">
        <text>(6S)-NADPHX + ADP = AMP + phosphate + NADPH + H(+)</text>
        <dbReference type="Rhea" id="RHEA:32235"/>
        <dbReference type="ChEBI" id="CHEBI:15378"/>
        <dbReference type="ChEBI" id="CHEBI:43474"/>
        <dbReference type="ChEBI" id="CHEBI:57783"/>
        <dbReference type="ChEBI" id="CHEBI:64076"/>
        <dbReference type="ChEBI" id="CHEBI:456215"/>
        <dbReference type="ChEBI" id="CHEBI:456216"/>
        <dbReference type="EC" id="4.2.1.136"/>
    </reaction>
</comment>
<comment type="catalytic activity">
    <reaction evidence="10 12">
        <text>(6S)-NADHX + ADP = AMP + phosphate + NADH + H(+)</text>
        <dbReference type="Rhea" id="RHEA:32223"/>
        <dbReference type="ChEBI" id="CHEBI:15378"/>
        <dbReference type="ChEBI" id="CHEBI:43474"/>
        <dbReference type="ChEBI" id="CHEBI:57945"/>
        <dbReference type="ChEBI" id="CHEBI:64074"/>
        <dbReference type="ChEBI" id="CHEBI:456215"/>
        <dbReference type="ChEBI" id="CHEBI:456216"/>
        <dbReference type="EC" id="4.2.1.136"/>
    </reaction>
</comment>
<dbReference type="Gene3D" id="3.40.1190.20">
    <property type="match status" value="1"/>
</dbReference>
<evidence type="ECO:0000256" key="2">
    <source>
        <dbReference type="ARBA" id="ARBA00006001"/>
    </source>
</evidence>
<comment type="similarity">
    <text evidence="3">In the C-terminal section; belongs to the NnrD/CARKD family.</text>
</comment>
<evidence type="ECO:0000256" key="9">
    <source>
        <dbReference type="ARBA" id="ARBA00025153"/>
    </source>
</evidence>
<feature type="binding site" evidence="12">
    <location>
        <position position="498"/>
    </location>
    <ligand>
        <name>(6S)-NADPHX</name>
        <dbReference type="ChEBI" id="CHEBI:64076"/>
    </ligand>
</feature>
<reference evidence="15 16" key="1">
    <citation type="journal article" date="2015" name="Genome Announc.">
        <title>Bifidobacterium pseudolongum Strain PV8-2, Isolated from a Stool Sample of an Anemic Kenyan Infant.</title>
        <authorList>
            <person name="Vazquez-Gutierrez P."/>
            <person name="Lacroix C."/>
            <person name="Chassard C."/>
            <person name="Klumpp J."/>
            <person name="Stevens M.J."/>
            <person name="Jans C."/>
        </authorList>
    </citation>
    <scope>NUCLEOTIDE SEQUENCE [LARGE SCALE GENOMIC DNA]</scope>
    <source>
        <strain evidence="15 16">PV8-2</strain>
    </source>
</reference>
<dbReference type="SUPFAM" id="SSF64153">
    <property type="entry name" value="YjeF N-terminal domain-like"/>
    <property type="match status" value="1"/>
</dbReference>
<dbReference type="PROSITE" id="PS51383">
    <property type="entry name" value="YJEF_C_3"/>
    <property type="match status" value="1"/>
</dbReference>
<keyword evidence="8 12" id="KW-0456">Lyase</keyword>
<dbReference type="Proteomes" id="UP000030636">
    <property type="component" value="Chromosome"/>
</dbReference>
<dbReference type="AlphaFoldDB" id="A0A0A7I7T9"/>
<evidence type="ECO:0000313" key="15">
    <source>
        <dbReference type="EMBL" id="AIZ16308.1"/>
    </source>
</evidence>